<dbReference type="EMBL" id="VSSQ01063806">
    <property type="protein sequence ID" value="MPN16810.1"/>
    <property type="molecule type" value="Genomic_DNA"/>
</dbReference>
<accession>A0A645FSE0</accession>
<proteinExistence type="predicted"/>
<protein>
    <submittedName>
        <fullName evidence="1">Uncharacterized protein</fullName>
    </submittedName>
</protein>
<organism evidence="1">
    <name type="scientific">bioreactor metagenome</name>
    <dbReference type="NCBI Taxonomy" id="1076179"/>
    <lineage>
        <taxon>unclassified sequences</taxon>
        <taxon>metagenomes</taxon>
        <taxon>ecological metagenomes</taxon>
    </lineage>
</organism>
<gene>
    <name evidence="1" type="ORF">SDC9_164157</name>
</gene>
<sequence length="141" mass="16117">MRKTAVGILTALQKIPDRHGDVEASEPLGALEEPRMFVDVSVVGFELAVRLELVRLDPVQQFVPFREMPGQRPRIRLFVIRVHGIAVPDVTAVRPLVTDLELHRFFHGLAASRNAFIHRTFLFPHFSSLIDWISGRQFRIL</sequence>
<comment type="caution">
    <text evidence="1">The sequence shown here is derived from an EMBL/GenBank/DDBJ whole genome shotgun (WGS) entry which is preliminary data.</text>
</comment>
<evidence type="ECO:0000313" key="1">
    <source>
        <dbReference type="EMBL" id="MPN16810.1"/>
    </source>
</evidence>
<dbReference type="AlphaFoldDB" id="A0A645FSE0"/>
<reference evidence="1" key="1">
    <citation type="submission" date="2019-08" db="EMBL/GenBank/DDBJ databases">
        <authorList>
            <person name="Kucharzyk K."/>
            <person name="Murdoch R.W."/>
            <person name="Higgins S."/>
            <person name="Loffler F."/>
        </authorList>
    </citation>
    <scope>NUCLEOTIDE SEQUENCE</scope>
</reference>
<name>A0A645FSE0_9ZZZZ</name>